<name>A0ABW7HLF7_9ACTN</name>
<feature type="chain" id="PRO_5047070787" evidence="2">
    <location>
        <begin position="26"/>
        <end position="187"/>
    </location>
</feature>
<dbReference type="RefSeq" id="WP_279948897.1">
    <property type="nucleotide sequence ID" value="NZ_BAABEN010000015.1"/>
</dbReference>
<reference evidence="4 5" key="1">
    <citation type="submission" date="2024-10" db="EMBL/GenBank/DDBJ databases">
        <authorList>
            <person name="Cho J.-C."/>
        </authorList>
    </citation>
    <scope>NUCLEOTIDE SEQUENCE [LARGE SCALE GENOMIC DNA]</scope>
    <source>
        <strain evidence="4 5">KCTC29696</strain>
    </source>
</reference>
<evidence type="ECO:0000313" key="5">
    <source>
        <dbReference type="Proteomes" id="UP001607069"/>
    </source>
</evidence>
<feature type="region of interest" description="Disordered" evidence="1">
    <location>
        <begin position="130"/>
        <end position="187"/>
    </location>
</feature>
<feature type="compositionally biased region" description="Basic and acidic residues" evidence="1">
    <location>
        <begin position="44"/>
        <end position="88"/>
    </location>
</feature>
<feature type="region of interest" description="Disordered" evidence="1">
    <location>
        <begin position="36"/>
        <end position="92"/>
    </location>
</feature>
<gene>
    <name evidence="4" type="ORF">ACG5V6_00460</name>
</gene>
<feature type="domain" description="PepSY" evidence="3">
    <location>
        <begin position="92"/>
        <end position="149"/>
    </location>
</feature>
<accession>A0ABW7HLF7</accession>
<keyword evidence="5" id="KW-1185">Reference proteome</keyword>
<evidence type="ECO:0000256" key="2">
    <source>
        <dbReference type="SAM" id="SignalP"/>
    </source>
</evidence>
<sequence length="187" mass="19956">MNRKLVVAAVATAALAVGGSTLAFADDDTAQDALAASLRAGADSGDRGDDADDRDNRDDGDDSRGDDRSDDRDDDRGDDDREELRTLRGAEVTLQEAVAAALKAVPGTAESAELEDDDSDRPVWEVGVLGEDGTWHEVSVDAGSADVLERSAESDDRDGGDDDRGADTDDKDDRDDDRDDRDDLRED</sequence>
<evidence type="ECO:0000313" key="4">
    <source>
        <dbReference type="EMBL" id="MFH0246698.1"/>
    </source>
</evidence>
<proteinExistence type="predicted"/>
<dbReference type="InterPro" id="IPR025711">
    <property type="entry name" value="PepSY"/>
</dbReference>
<feature type="compositionally biased region" description="Acidic residues" evidence="1">
    <location>
        <begin position="169"/>
        <end position="180"/>
    </location>
</feature>
<protein>
    <submittedName>
        <fullName evidence="4">PepSY domain-containing protein</fullName>
    </submittedName>
</protein>
<dbReference type="EMBL" id="JBIHMK010000001">
    <property type="protein sequence ID" value="MFH0246698.1"/>
    <property type="molecule type" value="Genomic_DNA"/>
</dbReference>
<comment type="caution">
    <text evidence="4">The sequence shown here is derived from an EMBL/GenBank/DDBJ whole genome shotgun (WGS) entry which is preliminary data.</text>
</comment>
<dbReference type="Gene3D" id="3.10.450.40">
    <property type="match status" value="1"/>
</dbReference>
<evidence type="ECO:0000256" key="1">
    <source>
        <dbReference type="SAM" id="MobiDB-lite"/>
    </source>
</evidence>
<organism evidence="4 5">
    <name type="scientific">Streptomyces chitinivorans</name>
    <dbReference type="NCBI Taxonomy" id="1257027"/>
    <lineage>
        <taxon>Bacteria</taxon>
        <taxon>Bacillati</taxon>
        <taxon>Actinomycetota</taxon>
        <taxon>Actinomycetes</taxon>
        <taxon>Kitasatosporales</taxon>
        <taxon>Streptomycetaceae</taxon>
        <taxon>Streptomyces</taxon>
    </lineage>
</organism>
<evidence type="ECO:0000259" key="3">
    <source>
        <dbReference type="Pfam" id="PF03413"/>
    </source>
</evidence>
<feature type="signal peptide" evidence="2">
    <location>
        <begin position="1"/>
        <end position="25"/>
    </location>
</feature>
<dbReference type="Pfam" id="PF03413">
    <property type="entry name" value="PepSY"/>
    <property type="match status" value="1"/>
</dbReference>
<keyword evidence="2" id="KW-0732">Signal</keyword>
<dbReference type="Proteomes" id="UP001607069">
    <property type="component" value="Unassembled WGS sequence"/>
</dbReference>